<dbReference type="Pfam" id="PF08443">
    <property type="entry name" value="RimK"/>
    <property type="match status" value="1"/>
</dbReference>
<dbReference type="GO" id="GO:0009432">
    <property type="term" value="P:SOS response"/>
    <property type="evidence" value="ECO:0007669"/>
    <property type="project" value="TreeGrafter"/>
</dbReference>
<keyword evidence="1" id="KW-0547">Nucleotide-binding</keyword>
<dbReference type="InterPro" id="IPR013651">
    <property type="entry name" value="ATP-grasp_RimK-type"/>
</dbReference>
<dbReference type="EMBL" id="OBEK01000002">
    <property type="protein sequence ID" value="SNZ11407.1"/>
    <property type="molecule type" value="Genomic_DNA"/>
</dbReference>
<dbReference type="STRING" id="586416.GZ22_09975"/>
<evidence type="ECO:0000313" key="4">
    <source>
        <dbReference type="Proteomes" id="UP000219356"/>
    </source>
</evidence>
<dbReference type="PANTHER" id="PTHR21621">
    <property type="entry name" value="RIBOSOMAL PROTEIN S6 MODIFICATION PROTEIN"/>
    <property type="match status" value="1"/>
</dbReference>
<dbReference type="PROSITE" id="PS50975">
    <property type="entry name" value="ATP_GRASP"/>
    <property type="match status" value="1"/>
</dbReference>
<keyword evidence="4" id="KW-1185">Reference proteome</keyword>
<dbReference type="Gene3D" id="3.30.470.20">
    <property type="entry name" value="ATP-grasp fold, B domain"/>
    <property type="match status" value="1"/>
</dbReference>
<dbReference type="AlphaFoldDB" id="A0A285NR17"/>
<dbReference type="OrthoDB" id="4426445at2"/>
<dbReference type="GO" id="GO:0046872">
    <property type="term" value="F:metal ion binding"/>
    <property type="evidence" value="ECO:0007669"/>
    <property type="project" value="InterPro"/>
</dbReference>
<protein>
    <submittedName>
        <fullName evidence="3">Gamma-F420-2:alpha-L-glutamate ligase</fullName>
    </submittedName>
</protein>
<dbReference type="InterPro" id="IPR011761">
    <property type="entry name" value="ATP-grasp"/>
</dbReference>
<dbReference type="Proteomes" id="UP000219356">
    <property type="component" value="Unassembled WGS sequence"/>
</dbReference>
<dbReference type="GO" id="GO:0005524">
    <property type="term" value="F:ATP binding"/>
    <property type="evidence" value="ECO:0007669"/>
    <property type="project" value="UniProtKB-UniRule"/>
</dbReference>
<accession>A0A285NR17</accession>
<keyword evidence="1" id="KW-0067">ATP-binding</keyword>
<feature type="domain" description="ATP-grasp" evidence="2">
    <location>
        <begin position="100"/>
        <end position="276"/>
    </location>
</feature>
<dbReference type="SUPFAM" id="SSF56059">
    <property type="entry name" value="Glutathione synthetase ATP-binding domain-like"/>
    <property type="match status" value="1"/>
</dbReference>
<organism evidence="3 4">
    <name type="scientific">Terribacillus aidingensis</name>
    <dbReference type="NCBI Taxonomy" id="586416"/>
    <lineage>
        <taxon>Bacteria</taxon>
        <taxon>Bacillati</taxon>
        <taxon>Bacillota</taxon>
        <taxon>Bacilli</taxon>
        <taxon>Bacillales</taxon>
        <taxon>Bacillaceae</taxon>
        <taxon>Terribacillus</taxon>
    </lineage>
</organism>
<dbReference type="Gene3D" id="3.40.50.20">
    <property type="match status" value="1"/>
</dbReference>
<dbReference type="RefSeq" id="WP_097041693.1">
    <property type="nucleotide sequence ID" value="NZ_OBEK01000002.1"/>
</dbReference>
<evidence type="ECO:0000313" key="3">
    <source>
        <dbReference type="EMBL" id="SNZ11407.1"/>
    </source>
</evidence>
<dbReference type="GO" id="GO:0018169">
    <property type="term" value="F:ribosomal S6-glutamic acid ligase activity"/>
    <property type="evidence" value="ECO:0007669"/>
    <property type="project" value="TreeGrafter"/>
</dbReference>
<keyword evidence="3" id="KW-0436">Ligase</keyword>
<name>A0A285NR17_9BACI</name>
<evidence type="ECO:0000259" key="2">
    <source>
        <dbReference type="PROSITE" id="PS50975"/>
    </source>
</evidence>
<evidence type="ECO:0000256" key="1">
    <source>
        <dbReference type="PROSITE-ProRule" id="PRU00409"/>
    </source>
</evidence>
<proteinExistence type="predicted"/>
<reference evidence="4" key="1">
    <citation type="submission" date="2017-09" db="EMBL/GenBank/DDBJ databases">
        <authorList>
            <person name="Varghese N."/>
            <person name="Submissions S."/>
        </authorList>
    </citation>
    <scope>NUCLEOTIDE SEQUENCE [LARGE SCALE GENOMIC DNA]</scope>
    <source>
        <strain evidence="4">CGMCC 1.8913</strain>
    </source>
</reference>
<gene>
    <name evidence="3" type="ORF">SAMN05421503_2038</name>
</gene>
<sequence>MNGWLIYNREDAERNAAFIDWFLTESEQLHLKLRLVFTEELSISITRGQPALNHKEYDIPDFAIVRTIDPLLTAQLEQAGVACFNNAQIAALANDKIKTHLELTKLGIPMVDMVFQTNVPIPQPPLAYPFVWKSAGGRGGKDVHLVETQAQYEHLQQQYINQPILMQQLAPSAGKDVRVFVIGKTIIAAVLRSSAQDFRANYSLGGSASLYHLKKEEQQLVQRIVDQYDFGFAGIDFLFDEDGSFLFNEIEDVVGCRTLSQVSDVNIVRLYLEYIKQCLRK</sequence>
<dbReference type="GO" id="GO:0005737">
    <property type="term" value="C:cytoplasm"/>
    <property type="evidence" value="ECO:0007669"/>
    <property type="project" value="TreeGrafter"/>
</dbReference>
<dbReference type="PANTHER" id="PTHR21621:SF0">
    <property type="entry name" value="BETA-CITRYLGLUTAMATE SYNTHASE B-RELATED"/>
    <property type="match status" value="1"/>
</dbReference>